<evidence type="ECO:0000313" key="6">
    <source>
        <dbReference type="EMBL" id="SCV11767.1"/>
    </source>
</evidence>
<dbReference type="InterPro" id="IPR045295">
    <property type="entry name" value="Complex1_LYR_SDHAF1_LYRM8"/>
</dbReference>
<dbReference type="PANTHER" id="PTHR13675">
    <property type="entry name" value="LYR MOTIF-CONTAINING PROTEIN 2"/>
    <property type="match status" value="1"/>
</dbReference>
<accession>A0A1G4KP27</accession>
<evidence type="ECO:0000259" key="5">
    <source>
        <dbReference type="Pfam" id="PF05347"/>
    </source>
</evidence>
<dbReference type="EMBL" id="FR839628">
    <property type="protein sequence ID" value="SCV11767.1"/>
    <property type="molecule type" value="Genomic_DNA"/>
</dbReference>
<evidence type="ECO:0000256" key="3">
    <source>
        <dbReference type="ARBA" id="ARBA00023186"/>
    </source>
</evidence>
<comment type="subcellular location">
    <subcellularLocation>
        <location evidence="1">Mitochondrion matrix</location>
    </subcellularLocation>
</comment>
<evidence type="ECO:0000256" key="2">
    <source>
        <dbReference type="ARBA" id="ARBA00023128"/>
    </source>
</evidence>
<dbReference type="PANTHER" id="PTHR13675:SF1">
    <property type="entry name" value="SUCCINATE DEHYDROGENASE ASSEMBLY FACTOR 1, MITOCHONDRIAL"/>
    <property type="match status" value="1"/>
</dbReference>
<dbReference type="AlphaFoldDB" id="A0A1G4KP27"/>
<organism evidence="6 7">
    <name type="scientific">Komagataella phaffii (strain ATCC 76273 / CBS 7435 / CECT 11047 / NRRL Y-11430 / Wegner 21-1)</name>
    <name type="common">Yeast</name>
    <name type="synonym">Pichia pastoris</name>
    <dbReference type="NCBI Taxonomy" id="981350"/>
    <lineage>
        <taxon>Eukaryota</taxon>
        <taxon>Fungi</taxon>
        <taxon>Dikarya</taxon>
        <taxon>Ascomycota</taxon>
        <taxon>Saccharomycotina</taxon>
        <taxon>Pichiomycetes</taxon>
        <taxon>Pichiales</taxon>
        <taxon>Pichiaceae</taxon>
        <taxon>Komagataella</taxon>
    </lineage>
</organism>
<dbReference type="GO" id="GO:0005759">
    <property type="term" value="C:mitochondrial matrix"/>
    <property type="evidence" value="ECO:0007669"/>
    <property type="project" value="UniProtKB-SubCell"/>
</dbReference>
<proteinExistence type="inferred from homology"/>
<name>A0A1G4KP27_KOMPC</name>
<feature type="domain" description="Complex 1 LYR protein" evidence="5">
    <location>
        <begin position="8"/>
        <end position="67"/>
    </location>
</feature>
<reference evidence="6 7" key="1">
    <citation type="journal article" date="2011" name="J. Biotechnol.">
        <title>High-quality genome sequence of Pichia pastoris CBS7435.</title>
        <authorList>
            <person name="Kuberl A."/>
            <person name="Schneider J."/>
            <person name="Thallinger G.G."/>
            <person name="Anderl I."/>
            <person name="Wibberg D."/>
            <person name="Hajek T."/>
            <person name="Jaenicke S."/>
            <person name="Brinkrolf K."/>
            <person name="Goesmann A."/>
            <person name="Szczepanowski R."/>
            <person name="Puhler A."/>
            <person name="Schwab H."/>
            <person name="Glieder A."/>
            <person name="Pichler H."/>
        </authorList>
    </citation>
    <scope>NUCLEOTIDE SEQUENCE [LARGE SCALE GENOMIC DNA]</scope>
    <source>
        <strain evidence="7">ATCC 76273 / CBS 7435 / CECT 11047 / NRRL Y-11430 / Wegner 21-1</strain>
    </source>
</reference>
<gene>
    <name evidence="6" type="primary">SDH6</name>
    <name evidence="6" type="ordered locus">PP7435_Chr1-1730</name>
</gene>
<dbReference type="GO" id="GO:0034553">
    <property type="term" value="P:mitochondrial respiratory chain complex II assembly"/>
    <property type="evidence" value="ECO:0007669"/>
    <property type="project" value="InterPro"/>
</dbReference>
<evidence type="ECO:0000256" key="1">
    <source>
        <dbReference type="ARBA" id="ARBA00004305"/>
    </source>
</evidence>
<dbReference type="Proteomes" id="UP000006853">
    <property type="component" value="Chromosome 1"/>
</dbReference>
<keyword evidence="3" id="KW-0143">Chaperone</keyword>
<dbReference type="InterPro" id="IPR008011">
    <property type="entry name" value="Complex1_LYR_dom"/>
</dbReference>
<comment type="similarity">
    <text evidence="4">Belongs to the complex I LYR family. SDHAF1 subfamily.</text>
</comment>
<evidence type="ECO:0000313" key="7">
    <source>
        <dbReference type="Proteomes" id="UP000006853"/>
    </source>
</evidence>
<reference evidence="6 7" key="2">
    <citation type="journal article" date="2016" name="FEMS Yeast Res.">
        <title>Curation of the genome annotation of Pichia pastoris (Komagataella phaffii) CBS7435 from gene level to protein function.</title>
        <authorList>
            <person name="Valli M."/>
            <person name="Tatto N.E."/>
            <person name="Peymann A."/>
            <person name="Gruber C."/>
            <person name="Landes N."/>
            <person name="Ekker H."/>
            <person name="Thallinger G.G."/>
            <person name="Mattanovich D."/>
            <person name="Gasser B."/>
            <person name="Graf A.B."/>
        </authorList>
    </citation>
    <scope>GENOME REANNOTATION</scope>
    <source>
        <strain evidence="6 7">ATCC 76273 / CBS 7435 / CECT 11047 / NRRL Y-11430 / Wegner 21-1</strain>
    </source>
</reference>
<evidence type="ECO:0000256" key="4">
    <source>
        <dbReference type="ARBA" id="ARBA00025715"/>
    </source>
</evidence>
<dbReference type="Pfam" id="PF05347">
    <property type="entry name" value="Complex1_LYR"/>
    <property type="match status" value="1"/>
</dbReference>
<sequence length="77" mass="9451">MKYSGLQKEVLKLYRSCIRQAYKKPTENQDHWVRFVHEQFDKYRAIPKRDFATIEHLLRTGHRRLEMYSNDNITDVH</sequence>
<dbReference type="CDD" id="cd20268">
    <property type="entry name" value="Complex1_LYR_SDHAF1_LYRM8"/>
    <property type="match status" value="1"/>
</dbReference>
<protein>
    <submittedName>
        <fullName evidence="6">Succinate dehydrogenase assembly factor</fullName>
    </submittedName>
</protein>
<keyword evidence="7" id="KW-1185">Reference proteome</keyword>
<keyword evidence="2" id="KW-0496">Mitochondrion</keyword>